<accession>A0A0W0YHK4</accession>
<dbReference type="Proteomes" id="UP000054600">
    <property type="component" value="Unassembled WGS sequence"/>
</dbReference>
<keyword evidence="2" id="KW-1185">Reference proteome</keyword>
<proteinExistence type="predicted"/>
<gene>
    <name evidence="1" type="ORF">Lsha_2795</name>
</gene>
<sequence length="274" mass="31434">MNSISNTIDHLINEARLYLNETQSLLSKLLKVTADTEDDSSSDEDKMLKIQLTLQYRLSCEDALSFLLNLDHNLLYYLGIQPKQSAQMNMDRLAYAVGNEDLKQILNVLAILTGSLSKIVARYKNTHTSFALRNRSSQKHDVITKEFSRLLDKQNQFLEVLHKIDAELEQIVKLQAGEPVFDYIAALRGPISHFHQAIMNGLEQGKQLYLQVNKTPLLDYQLNNLLRETEQVLHLMPATYNPHPNYPVKQFDHLATSEQLEQRAAAKRLRPFFG</sequence>
<protein>
    <submittedName>
        <fullName evidence="1">Uncharacterized protein</fullName>
    </submittedName>
</protein>
<reference evidence="1 2" key="1">
    <citation type="submission" date="2015-11" db="EMBL/GenBank/DDBJ databases">
        <title>Genomic analysis of 38 Legionella species identifies large and diverse effector repertoires.</title>
        <authorList>
            <person name="Burstein D."/>
            <person name="Amaro F."/>
            <person name="Zusman T."/>
            <person name="Lifshitz Z."/>
            <person name="Cohen O."/>
            <person name="Gilbert J.A."/>
            <person name="Pupko T."/>
            <person name="Shuman H.A."/>
            <person name="Segal G."/>
        </authorList>
    </citation>
    <scope>NUCLEOTIDE SEQUENCE [LARGE SCALE GENOMIC DNA]</scope>
    <source>
        <strain evidence="1 2">ATCC 49655</strain>
    </source>
</reference>
<dbReference type="STRING" id="1122169.Lsha_2795"/>
<dbReference type="EMBL" id="LNYW01000074">
    <property type="protein sequence ID" value="KTD56396.1"/>
    <property type="molecule type" value="Genomic_DNA"/>
</dbReference>
<comment type="caution">
    <text evidence="1">The sequence shown here is derived from an EMBL/GenBank/DDBJ whole genome shotgun (WGS) entry which is preliminary data.</text>
</comment>
<dbReference type="eggNOG" id="ENOG5030TAN">
    <property type="taxonomic scope" value="Bacteria"/>
</dbReference>
<evidence type="ECO:0000313" key="2">
    <source>
        <dbReference type="Proteomes" id="UP000054600"/>
    </source>
</evidence>
<name>A0A0W0YHK4_9GAMM</name>
<dbReference type="AlphaFoldDB" id="A0A0W0YHK4"/>
<dbReference type="RefSeq" id="WP_018576491.1">
    <property type="nucleotide sequence ID" value="NZ_KB892387.1"/>
</dbReference>
<dbReference type="PATRIC" id="fig|1122169.6.peg.3216"/>
<evidence type="ECO:0000313" key="1">
    <source>
        <dbReference type="EMBL" id="KTD56396.1"/>
    </source>
</evidence>
<organism evidence="1 2">
    <name type="scientific">Legionella shakespearei DSM 23087</name>
    <dbReference type="NCBI Taxonomy" id="1122169"/>
    <lineage>
        <taxon>Bacteria</taxon>
        <taxon>Pseudomonadati</taxon>
        <taxon>Pseudomonadota</taxon>
        <taxon>Gammaproteobacteria</taxon>
        <taxon>Legionellales</taxon>
        <taxon>Legionellaceae</taxon>
        <taxon>Legionella</taxon>
    </lineage>
</organism>